<dbReference type="RefSeq" id="WP_172688903.1">
    <property type="nucleotide sequence ID" value="NZ_KX868552.1"/>
</dbReference>
<sequence>MYGTREALCEELARMFTHDEPLALLVWTEEGIHSACRELRPTDDEITALLETVGNSDMKVYRREGVTDASVCDLLTRHREAVNRQVMVPAQVLSRLVHDAERELVHQEGLAWDAGGPTPARIRQGMADVEVLKALLAA</sequence>
<geneLocation type="plasmid" evidence="1">
    <name>pJF-787</name>
</geneLocation>
<protein>
    <recommendedName>
        <fullName evidence="2">DUF1380 domain-containing protein</fullName>
    </recommendedName>
</protein>
<accession>A0A1U9Y6A1</accession>
<keyword evidence="1" id="KW-0614">Plasmid</keyword>
<dbReference type="AlphaFoldDB" id="A0A1U9Y6A1"/>
<evidence type="ECO:0008006" key="2">
    <source>
        <dbReference type="Google" id="ProtNLM"/>
    </source>
</evidence>
<dbReference type="Pfam" id="PF07128">
    <property type="entry name" value="DUF1380"/>
    <property type="match status" value="1"/>
</dbReference>
<organism evidence="1">
    <name type="scientific">Klebsiella variicola</name>
    <dbReference type="NCBI Taxonomy" id="244366"/>
    <lineage>
        <taxon>Bacteria</taxon>
        <taxon>Pseudomonadati</taxon>
        <taxon>Pseudomonadota</taxon>
        <taxon>Gammaproteobacteria</taxon>
        <taxon>Enterobacterales</taxon>
        <taxon>Enterobacteriaceae</taxon>
        <taxon>Klebsiella/Raoultella group</taxon>
        <taxon>Klebsiella</taxon>
        <taxon>Klebsiella pneumoniae complex</taxon>
    </lineage>
</organism>
<reference evidence="1" key="1">
    <citation type="submission" date="2016-09" db="EMBL/GenBank/DDBJ databases">
        <title>Complete sequence of a blaIMI-2 plasmid from a clinical Klebsiella variicola isolate.</title>
        <authorList>
            <person name="Findlay J."/>
            <person name="Hopkins K.L."/>
            <person name="Meunier D."/>
            <person name="Woodford N."/>
        </authorList>
    </citation>
    <scope>NUCLEOTIDE SEQUENCE</scope>
    <source>
        <strain evidence="1">H152460787</strain>
        <plasmid evidence="1">pJF-787</plasmid>
    </source>
</reference>
<proteinExistence type="predicted"/>
<name>A0A1U9Y6A1_KLEVA</name>
<dbReference type="InterPro" id="IPR009811">
    <property type="entry name" value="DUF1380"/>
</dbReference>
<dbReference type="EMBL" id="KX868552">
    <property type="protein sequence ID" value="AQZ36599.1"/>
    <property type="molecule type" value="Genomic_DNA"/>
</dbReference>
<evidence type="ECO:0000313" key="1">
    <source>
        <dbReference type="EMBL" id="AQZ36599.1"/>
    </source>
</evidence>